<proteinExistence type="predicted"/>
<dbReference type="AlphaFoldDB" id="A0A673J126"/>
<organism evidence="1 2">
    <name type="scientific">Sinocyclocheilus rhinocerous</name>
    <dbReference type="NCBI Taxonomy" id="307959"/>
    <lineage>
        <taxon>Eukaryota</taxon>
        <taxon>Metazoa</taxon>
        <taxon>Chordata</taxon>
        <taxon>Craniata</taxon>
        <taxon>Vertebrata</taxon>
        <taxon>Euteleostomi</taxon>
        <taxon>Actinopterygii</taxon>
        <taxon>Neopterygii</taxon>
        <taxon>Teleostei</taxon>
        <taxon>Ostariophysi</taxon>
        <taxon>Cypriniformes</taxon>
        <taxon>Cyprinidae</taxon>
        <taxon>Cyprininae</taxon>
        <taxon>Sinocyclocheilus</taxon>
    </lineage>
</organism>
<name>A0A673J126_9TELE</name>
<sequence length="349" mass="39274">MVTVSEELVATDKSMNAIIASVKQLPLSARFAIRRIDALPDAVQEVMISGLNQANYFSQAIDESTDNTDVAQMCVYVRYFDGKVCPSNLIPLEGHTTGDIIFMKLEELFRLHSLSFEKVNLIVTDGAPAMEIAPQIHGLHCLIHQSVLCARLSGELKEVMDKVMRVINFVRGTSNTQHRLFRQLVVESEEATYDDLLLHNDVCWLTNFTSMFEDYSIPKDIIAFVHDPLTVRPGDFSSLVKKMIPLLDGAAFQMELIDFQTTSLVIDALRNAESVSAFWVACLKEYSTIKTLAFYVLTMFPSTYTCESTFSSMNAIKTHERNRLTLKNLGPHLSTVRRKGSIFCPKNEI</sequence>
<dbReference type="InterPro" id="IPR012337">
    <property type="entry name" value="RNaseH-like_sf"/>
</dbReference>
<evidence type="ECO:0000313" key="1">
    <source>
        <dbReference type="Ensembl" id="ENSSRHP00000045074.1"/>
    </source>
</evidence>
<dbReference type="PANTHER" id="PTHR45913:SF21">
    <property type="entry name" value="DUF4371 DOMAIN-CONTAINING PROTEIN"/>
    <property type="match status" value="1"/>
</dbReference>
<accession>A0A673J126</accession>
<reference evidence="1" key="2">
    <citation type="submission" date="2025-09" db="UniProtKB">
        <authorList>
            <consortium name="Ensembl"/>
        </authorList>
    </citation>
    <scope>IDENTIFICATION</scope>
</reference>
<dbReference type="Proteomes" id="UP000472270">
    <property type="component" value="Unassembled WGS sequence"/>
</dbReference>
<reference evidence="1" key="1">
    <citation type="submission" date="2025-08" db="UniProtKB">
        <authorList>
            <consortium name="Ensembl"/>
        </authorList>
    </citation>
    <scope>IDENTIFICATION</scope>
</reference>
<evidence type="ECO:0000313" key="2">
    <source>
        <dbReference type="Proteomes" id="UP000472270"/>
    </source>
</evidence>
<dbReference type="SUPFAM" id="SSF53098">
    <property type="entry name" value="Ribonuclease H-like"/>
    <property type="match status" value="1"/>
</dbReference>
<keyword evidence="2" id="KW-1185">Reference proteome</keyword>
<dbReference type="PANTHER" id="PTHR45913">
    <property type="entry name" value="EPM2A-INTERACTING PROTEIN 1"/>
    <property type="match status" value="1"/>
</dbReference>
<evidence type="ECO:0008006" key="3">
    <source>
        <dbReference type="Google" id="ProtNLM"/>
    </source>
</evidence>
<dbReference type="Ensembl" id="ENSSRHT00000046336.1">
    <property type="protein sequence ID" value="ENSSRHP00000045074.1"/>
    <property type="gene ID" value="ENSSRHG00000022748.1"/>
</dbReference>
<protein>
    <recommendedName>
        <fullName evidence="3">HAT C-terminal dimerisation domain-containing protein</fullName>
    </recommendedName>
</protein>